<evidence type="ECO:0000313" key="2">
    <source>
        <dbReference type="Proteomes" id="UP000189681"/>
    </source>
</evidence>
<comment type="caution">
    <text evidence="1">The sequence shown here is derived from an EMBL/GenBank/DDBJ whole genome shotgun (WGS) entry which is preliminary data.</text>
</comment>
<dbReference type="InterPro" id="IPR029063">
    <property type="entry name" value="SAM-dependent_MTases_sf"/>
</dbReference>
<organism evidence="1 2">
    <name type="scientific">Candidatus Brocadia carolinensis</name>
    <dbReference type="NCBI Taxonomy" id="1004156"/>
    <lineage>
        <taxon>Bacteria</taxon>
        <taxon>Pseudomonadati</taxon>
        <taxon>Planctomycetota</taxon>
        <taxon>Candidatus Brocadiia</taxon>
        <taxon>Candidatus Brocadiales</taxon>
        <taxon>Candidatus Brocadiaceae</taxon>
        <taxon>Candidatus Brocadia</taxon>
    </lineage>
</organism>
<proteinExistence type="predicted"/>
<gene>
    <name evidence="1" type="ORF">AYP45_09650</name>
</gene>
<dbReference type="PANTHER" id="PTHR37909">
    <property type="entry name" value="S-ADENOSYL-L-METHIONINE-DEPENDENT METHYLTRANSFERASES SUPERFAMILY PROTEIN"/>
    <property type="match status" value="1"/>
</dbReference>
<dbReference type="PANTHER" id="PTHR37909:SF1">
    <property type="entry name" value="S-ADENOSYL-L-METHIONINE-DEPENDENT METHYLTRANSFERASES SUPERFAMILY PROTEIN"/>
    <property type="match status" value="1"/>
</dbReference>
<evidence type="ECO:0000313" key="1">
    <source>
        <dbReference type="EMBL" id="OOP56315.1"/>
    </source>
</evidence>
<evidence type="ECO:0008006" key="3">
    <source>
        <dbReference type="Google" id="ProtNLM"/>
    </source>
</evidence>
<dbReference type="EMBL" id="AYTS01000085">
    <property type="protein sequence ID" value="OOP56315.1"/>
    <property type="molecule type" value="Genomic_DNA"/>
</dbReference>
<reference evidence="1 2" key="1">
    <citation type="journal article" date="2017" name="Water Res.">
        <title>Discovery and metagenomic analysis of an anammox bacterial enrichment related to Candidatus "Brocadia caroliniensis" in a full-scale glycerol-fed nitritation-denitritation separate centrate treatment process.</title>
        <authorList>
            <person name="Park H."/>
            <person name="Brotto A.C."/>
            <person name="van Loosdrecht M.C."/>
            <person name="Chandran K."/>
        </authorList>
    </citation>
    <scope>NUCLEOTIDE SEQUENCE [LARGE SCALE GENOMIC DNA]</scope>
    <source>
        <strain evidence="1">26THWARD</strain>
    </source>
</reference>
<dbReference type="SUPFAM" id="SSF53335">
    <property type="entry name" value="S-adenosyl-L-methionine-dependent methyltransferases"/>
    <property type="match status" value="1"/>
</dbReference>
<dbReference type="STRING" id="1004156.AYP45_09650"/>
<dbReference type="Gene3D" id="3.40.50.150">
    <property type="entry name" value="Vaccinia Virus protein VP39"/>
    <property type="match status" value="1"/>
</dbReference>
<dbReference type="AlphaFoldDB" id="A0A1V4AT77"/>
<dbReference type="Pfam" id="PF13578">
    <property type="entry name" value="Methyltransf_24"/>
    <property type="match status" value="1"/>
</dbReference>
<dbReference type="Proteomes" id="UP000189681">
    <property type="component" value="Unassembled WGS sequence"/>
</dbReference>
<name>A0A1V4AT77_9BACT</name>
<sequence>MGLKTLLGIKKYQWEKSAKKFIVKTKRTFPQYPWEIFLRISEHFRGRELSSLPERAFLFRLSHDLPLDAKVVEIGSWIGASSCLLASGLKGTKAKMYAIDNFRGNASECSARGRYQKRMSNLKTDTTKAIFDKNIVHFNLENRVTAIVNDSLQAVKIFCEPIHSVDLVFIDGDHSEEATKNDIAAWLPFVKPGGIMVFHDFASNHGVPQAVWWAVKQSYFSELIGIFGSTIAFRVC</sequence>
<accession>A0A1V4AT77</accession>
<protein>
    <recommendedName>
        <fullName evidence="3">Methyltransferase</fullName>
    </recommendedName>
</protein>